<evidence type="ECO:0000313" key="1">
    <source>
        <dbReference type="EMBL" id="MBE6513485.1"/>
    </source>
</evidence>
<proteinExistence type="predicted"/>
<name>A0A8T3VZN1_METOL</name>
<dbReference type="AlphaFoldDB" id="A0A8T3VZN1"/>
<sequence>MIKELLNLIKEYDVIGNQLNLVKSELRIKEFELKTRKLQLEFDSEFIEGLKVKEIPSKVHEATLKEAREICDLKAKRDKLEHKFKMTKLQIDYIKNVIESKQ</sequence>
<evidence type="ECO:0000313" key="2">
    <source>
        <dbReference type="Proteomes" id="UP000732619"/>
    </source>
</evidence>
<gene>
    <name evidence="1" type="ORF">E7Z75_10165</name>
</gene>
<accession>A0A8T3VZN1</accession>
<dbReference type="EMBL" id="SUTG01000098">
    <property type="protein sequence ID" value="MBE6513485.1"/>
    <property type="molecule type" value="Genomic_DNA"/>
</dbReference>
<protein>
    <submittedName>
        <fullName evidence="1">Uncharacterized protein</fullName>
    </submittedName>
</protein>
<reference evidence="1" key="1">
    <citation type="submission" date="2019-04" db="EMBL/GenBank/DDBJ databases">
        <title>Evolution of Biomass-Degrading Anaerobic Consortia Revealed by Metagenomics.</title>
        <authorList>
            <person name="Peng X."/>
        </authorList>
    </citation>
    <scope>NUCLEOTIDE SEQUENCE</scope>
    <source>
        <strain evidence="1">SIG14</strain>
    </source>
</reference>
<comment type="caution">
    <text evidence="1">The sequence shown here is derived from an EMBL/GenBank/DDBJ whole genome shotgun (WGS) entry which is preliminary data.</text>
</comment>
<organism evidence="1 2">
    <name type="scientific">Methanobrevibacter olleyae</name>
    <dbReference type="NCBI Taxonomy" id="294671"/>
    <lineage>
        <taxon>Archaea</taxon>
        <taxon>Methanobacteriati</taxon>
        <taxon>Methanobacteriota</taxon>
        <taxon>Methanomada group</taxon>
        <taxon>Methanobacteria</taxon>
        <taxon>Methanobacteriales</taxon>
        <taxon>Methanobacteriaceae</taxon>
        <taxon>Methanobrevibacter</taxon>
    </lineage>
</organism>
<dbReference type="Proteomes" id="UP000732619">
    <property type="component" value="Unassembled WGS sequence"/>
</dbReference>